<evidence type="ECO:0000313" key="2">
    <source>
        <dbReference type="EMBL" id="KKL75173.1"/>
    </source>
</evidence>
<name>A0A0F9EM08_9ZZZZ</name>
<proteinExistence type="predicted"/>
<dbReference type="EMBL" id="LAZR01024424">
    <property type="protein sequence ID" value="KKL75173.1"/>
    <property type="molecule type" value="Genomic_DNA"/>
</dbReference>
<comment type="caution">
    <text evidence="2">The sequence shown here is derived from an EMBL/GenBank/DDBJ whole genome shotgun (WGS) entry which is preliminary data.</text>
</comment>
<keyword evidence="1" id="KW-0812">Transmembrane</keyword>
<feature type="transmembrane region" description="Helical" evidence="1">
    <location>
        <begin position="21"/>
        <end position="42"/>
    </location>
</feature>
<organism evidence="2">
    <name type="scientific">marine sediment metagenome</name>
    <dbReference type="NCBI Taxonomy" id="412755"/>
    <lineage>
        <taxon>unclassified sequences</taxon>
        <taxon>metagenomes</taxon>
        <taxon>ecological metagenomes</taxon>
    </lineage>
</organism>
<gene>
    <name evidence="2" type="ORF">LCGC14_2057520</name>
</gene>
<keyword evidence="1" id="KW-0472">Membrane</keyword>
<evidence type="ECO:0000256" key="1">
    <source>
        <dbReference type="SAM" id="Phobius"/>
    </source>
</evidence>
<reference evidence="2" key="1">
    <citation type="journal article" date="2015" name="Nature">
        <title>Complex archaea that bridge the gap between prokaryotes and eukaryotes.</title>
        <authorList>
            <person name="Spang A."/>
            <person name="Saw J.H."/>
            <person name="Jorgensen S.L."/>
            <person name="Zaremba-Niedzwiedzka K."/>
            <person name="Martijn J."/>
            <person name="Lind A.E."/>
            <person name="van Eijk R."/>
            <person name="Schleper C."/>
            <person name="Guy L."/>
            <person name="Ettema T.J."/>
        </authorList>
    </citation>
    <scope>NUCLEOTIDE SEQUENCE</scope>
</reference>
<keyword evidence="1" id="KW-1133">Transmembrane helix</keyword>
<dbReference type="AlphaFoldDB" id="A0A0F9EM08"/>
<accession>A0A0F9EM08</accession>
<sequence length="133" mass="15359">MSRQKQIEANNKNKIKLLFTVKRLVDAFLFLFGVLIVAGLILDSSKPLLPPHPASMEWMMRWINYLRTLQELSISMIISGIMGIIISAVITIILSVRLKKHKSTYIKQEYGHIKDFLKSQRSQHKIVTPPKWS</sequence>
<feature type="transmembrane region" description="Helical" evidence="1">
    <location>
        <begin position="72"/>
        <end position="96"/>
    </location>
</feature>
<protein>
    <submittedName>
        <fullName evidence="2">Uncharacterized protein</fullName>
    </submittedName>
</protein>